<proteinExistence type="predicted"/>
<name>X1IZG9_9ZZZZ</name>
<sequence>HAGDLEQRLNQFGVWRDRPAKPLEELPQLSETDNKARRTVDAYIKYREETGVSRAEAVEEFIRESAYTWFNRLFALRCMESRGIIEPVILQKDIYGGLSLQHNRLVKQHPELYTGEDEGLYTLLFQEFERRAHELPMLFNPESPAVALRPSVSAIKKLVSILSGREPVNGNYVSDETFMAPDTFGWAYQYWNAEEKDRVFEKVRAEKVKIKGKDIIPVTCLYTEPYMVKFLVQNSLGAQWSCMNPDSNLHEKWEYYVKDADRSPL</sequence>
<organism evidence="1">
    <name type="scientific">marine sediment metagenome</name>
    <dbReference type="NCBI Taxonomy" id="412755"/>
    <lineage>
        <taxon>unclassified sequences</taxon>
        <taxon>metagenomes</taxon>
        <taxon>ecological metagenomes</taxon>
    </lineage>
</organism>
<dbReference type="InterPro" id="IPR029063">
    <property type="entry name" value="SAM-dependent_MTases_sf"/>
</dbReference>
<protein>
    <submittedName>
        <fullName evidence="1">Uncharacterized protein</fullName>
    </submittedName>
</protein>
<feature type="non-terminal residue" evidence="1">
    <location>
        <position position="265"/>
    </location>
</feature>
<feature type="non-terminal residue" evidence="1">
    <location>
        <position position="1"/>
    </location>
</feature>
<accession>X1IZG9</accession>
<dbReference type="EMBL" id="BARU01030122">
    <property type="protein sequence ID" value="GAH74650.1"/>
    <property type="molecule type" value="Genomic_DNA"/>
</dbReference>
<evidence type="ECO:0000313" key="1">
    <source>
        <dbReference type="EMBL" id="GAH74650.1"/>
    </source>
</evidence>
<dbReference type="SUPFAM" id="SSF53335">
    <property type="entry name" value="S-adenosyl-L-methionine-dependent methyltransferases"/>
    <property type="match status" value="1"/>
</dbReference>
<reference evidence="1" key="1">
    <citation type="journal article" date="2014" name="Front. Microbiol.">
        <title>High frequency of phylogenetically diverse reductive dehalogenase-homologous genes in deep subseafloor sedimentary metagenomes.</title>
        <authorList>
            <person name="Kawai M."/>
            <person name="Futagami T."/>
            <person name="Toyoda A."/>
            <person name="Takaki Y."/>
            <person name="Nishi S."/>
            <person name="Hori S."/>
            <person name="Arai W."/>
            <person name="Tsubouchi T."/>
            <person name="Morono Y."/>
            <person name="Uchiyama I."/>
            <person name="Ito T."/>
            <person name="Fujiyama A."/>
            <person name="Inagaki F."/>
            <person name="Takami H."/>
        </authorList>
    </citation>
    <scope>NUCLEOTIDE SEQUENCE</scope>
    <source>
        <strain evidence="1">Expedition CK06-06</strain>
    </source>
</reference>
<comment type="caution">
    <text evidence="1">The sequence shown here is derived from an EMBL/GenBank/DDBJ whole genome shotgun (WGS) entry which is preliminary data.</text>
</comment>
<gene>
    <name evidence="1" type="ORF">S03H2_47844</name>
</gene>
<dbReference type="AlphaFoldDB" id="X1IZG9"/>